<dbReference type="Proteomes" id="UP000828236">
    <property type="component" value="Unassembled WGS sequence"/>
</dbReference>
<dbReference type="InterPro" id="IPR040194">
    <property type="entry name" value="Cwf19-like"/>
</dbReference>
<dbReference type="InterPro" id="IPR006767">
    <property type="entry name" value="Cwf19-like_C_dom-2"/>
</dbReference>
<feature type="domain" description="Cwf19-like protein C-terminal" evidence="3">
    <location>
        <begin position="402"/>
        <end position="490"/>
    </location>
</feature>
<evidence type="ECO:0000313" key="5">
    <source>
        <dbReference type="EMBL" id="KAH7642682.1"/>
    </source>
</evidence>
<comment type="caution">
    <text evidence="5">The sequence shown here is derived from an EMBL/GenBank/DDBJ whole genome shotgun (WGS) entry which is preliminary data.</text>
</comment>
<organism evidence="5">
    <name type="scientific">Dermatophagoides farinae</name>
    <name type="common">American house dust mite</name>
    <dbReference type="NCBI Taxonomy" id="6954"/>
    <lineage>
        <taxon>Eukaryota</taxon>
        <taxon>Metazoa</taxon>
        <taxon>Ecdysozoa</taxon>
        <taxon>Arthropoda</taxon>
        <taxon>Chelicerata</taxon>
        <taxon>Arachnida</taxon>
        <taxon>Acari</taxon>
        <taxon>Acariformes</taxon>
        <taxon>Sarcoptiformes</taxon>
        <taxon>Astigmata</taxon>
        <taxon>Psoroptidia</taxon>
        <taxon>Analgoidea</taxon>
        <taxon>Pyroglyphidae</taxon>
        <taxon>Dermatophagoidinae</taxon>
        <taxon>Dermatophagoides</taxon>
    </lineage>
</organism>
<dbReference type="AlphaFoldDB" id="A0A9D4SI06"/>
<dbReference type="Pfam" id="PF04676">
    <property type="entry name" value="CwfJ_C_2"/>
    <property type="match status" value="1"/>
</dbReference>
<dbReference type="Pfam" id="PF04677">
    <property type="entry name" value="CwfJ_C_1"/>
    <property type="match status" value="1"/>
</dbReference>
<sequence length="494" mass="58166">MGKHKHKSKSKKMKKHKNSKYDKSSDSDSDDSAAEIVWTESVCDNEVQAKESINNDQGEDLFDFITKTSKNNTTKQTVADKNKNEIANNEQRIRYSRELNSYFRDDINKRFIDDPDELKKIHESQNEEQVEKEEEEPEEGDENVSDAELNSLNAKLLKAEMLGNTELANELKAKLDQLKRTKSTKSVKYVNKTIKQKDEKTEDSMSVKELYLKTKNITAREEAMRFVATTSKIRTTDDEYDGVRGAKKAKFDTVGFERIRFTASNNDDYKCDWCLECRKANRHLILKFPEQLSHCYATLTSYKPLINNVCMIVSRNHSYKCSLEADQDSWTEIRQMMRKLSGFFNNYYNCITVFMETFFVNKKRNQNLSNHHFVIECYPIKKRFETDAKIYFHKAILDCEQEWSINKKLIKLEKNPITRKLPKGLAYFWVSIGPDFDGYGHVIEDEDYFDRNFGKDIIFGMYDVQPRLKSRNENYDEQMKRIKELKTKWNDDQT</sequence>
<feature type="region of interest" description="Disordered" evidence="2">
    <location>
        <begin position="1"/>
        <end position="33"/>
    </location>
</feature>
<reference evidence="5" key="2">
    <citation type="journal article" date="2021" name="World Allergy Organ. J.">
        <title>Chromosome-level assembly of Dermatophagoides farinae genome and transcriptome reveals two novel allergens Der f 37 and Der f 39.</title>
        <authorList>
            <person name="Chen J."/>
            <person name="Cai Z."/>
            <person name="Fan D."/>
            <person name="Hu J."/>
            <person name="Hou Y."/>
            <person name="He Y."/>
            <person name="Zhang Z."/>
            <person name="Zhao Z."/>
            <person name="Gao P."/>
            <person name="Hu W."/>
            <person name="Sun J."/>
            <person name="Li J."/>
            <person name="Ji K."/>
        </authorList>
    </citation>
    <scope>NUCLEOTIDE SEQUENCE</scope>
    <source>
        <strain evidence="5">JKM2019</strain>
    </source>
</reference>
<dbReference type="GO" id="GO:0000398">
    <property type="term" value="P:mRNA splicing, via spliceosome"/>
    <property type="evidence" value="ECO:0007669"/>
    <property type="project" value="TreeGrafter"/>
</dbReference>
<accession>A0A9D4SI06</accession>
<reference evidence="5" key="1">
    <citation type="submission" date="2020-06" db="EMBL/GenBank/DDBJ databases">
        <authorList>
            <person name="Ji K."/>
            <person name="Li J."/>
        </authorList>
    </citation>
    <scope>NUCLEOTIDE SEQUENCE</scope>
    <source>
        <strain evidence="5">JKM2019</strain>
        <tissue evidence="5">Whole body</tissue>
    </source>
</reference>
<feature type="domain" description="Cwf19-like C-terminal" evidence="4">
    <location>
        <begin position="267"/>
        <end position="392"/>
    </location>
</feature>
<feature type="region of interest" description="Disordered" evidence="2">
    <location>
        <begin position="123"/>
        <end position="145"/>
    </location>
</feature>
<dbReference type="GO" id="GO:0071014">
    <property type="term" value="C:post-mRNA release spliceosomal complex"/>
    <property type="evidence" value="ECO:0007669"/>
    <property type="project" value="TreeGrafter"/>
</dbReference>
<proteinExistence type="inferred from homology"/>
<gene>
    <name evidence="5" type="ORF">HUG17_5729</name>
</gene>
<comment type="similarity">
    <text evidence="1">Belongs to the CWF19 family.</text>
</comment>
<feature type="compositionally biased region" description="Acidic residues" evidence="2">
    <location>
        <begin position="126"/>
        <end position="145"/>
    </location>
</feature>
<protein>
    <submittedName>
        <fullName evidence="5">Cwf-like protein</fullName>
    </submittedName>
</protein>
<evidence type="ECO:0000259" key="3">
    <source>
        <dbReference type="Pfam" id="PF04676"/>
    </source>
</evidence>
<name>A0A9D4SI06_DERFA</name>
<evidence type="ECO:0000256" key="2">
    <source>
        <dbReference type="SAM" id="MobiDB-lite"/>
    </source>
</evidence>
<dbReference type="PANTHER" id="PTHR12072">
    <property type="entry name" value="CWF19, CELL CYCLE CONTROL PROTEIN"/>
    <property type="match status" value="1"/>
</dbReference>
<evidence type="ECO:0000256" key="1">
    <source>
        <dbReference type="ARBA" id="ARBA00006795"/>
    </source>
</evidence>
<dbReference type="OrthoDB" id="2113965at2759"/>
<feature type="compositionally biased region" description="Basic residues" evidence="2">
    <location>
        <begin position="1"/>
        <end position="18"/>
    </location>
</feature>
<dbReference type="PANTHER" id="PTHR12072:SF5">
    <property type="entry name" value="CWF19-LIKE PROTEIN 2"/>
    <property type="match status" value="1"/>
</dbReference>
<dbReference type="InterPro" id="IPR006768">
    <property type="entry name" value="Cwf19-like_C_dom-1"/>
</dbReference>
<dbReference type="EMBL" id="SDOV01000004">
    <property type="protein sequence ID" value="KAH7642682.1"/>
    <property type="molecule type" value="Genomic_DNA"/>
</dbReference>
<evidence type="ECO:0000259" key="4">
    <source>
        <dbReference type="Pfam" id="PF04677"/>
    </source>
</evidence>